<proteinExistence type="predicted"/>
<reference evidence="1 2" key="1">
    <citation type="submission" date="2014-12" db="EMBL/GenBank/DDBJ databases">
        <title>Complete genome sequence of Bifidobacterium longum subsp. infantis BT1.</title>
        <authorList>
            <person name="Kim J.F."/>
            <person name="Kwak M.-J."/>
        </authorList>
    </citation>
    <scope>NUCLEOTIDE SEQUENCE [LARGE SCALE GENOMIC DNA]</scope>
    <source>
        <strain evidence="1 2">BT1</strain>
    </source>
</reference>
<dbReference type="GO" id="GO:0022857">
    <property type="term" value="F:transmembrane transporter activity"/>
    <property type="evidence" value="ECO:0007669"/>
    <property type="project" value="InterPro"/>
</dbReference>
<dbReference type="AlphaFoldDB" id="A0A0M4LGD4"/>
<dbReference type="Pfam" id="PF07690">
    <property type="entry name" value="MFS_1"/>
    <property type="match status" value="1"/>
</dbReference>
<organism evidence="1 2">
    <name type="scientific">Bifidobacterium longum subsp. infantis</name>
    <dbReference type="NCBI Taxonomy" id="1682"/>
    <lineage>
        <taxon>Bacteria</taxon>
        <taxon>Bacillati</taxon>
        <taxon>Actinomycetota</taxon>
        <taxon>Actinomycetes</taxon>
        <taxon>Bifidobacteriales</taxon>
        <taxon>Bifidobacteriaceae</taxon>
        <taxon>Bifidobacterium</taxon>
    </lineage>
</organism>
<dbReference type="Proteomes" id="UP000067206">
    <property type="component" value="Chromosome"/>
</dbReference>
<dbReference type="PANTHER" id="PTHR23534:SF1">
    <property type="entry name" value="MAJOR FACILITATOR SUPERFAMILY PROTEIN"/>
    <property type="match status" value="1"/>
</dbReference>
<accession>A0A0M4LGD4</accession>
<dbReference type="EMBL" id="CP010411">
    <property type="protein sequence ID" value="ALE08833.1"/>
    <property type="molecule type" value="Genomic_DNA"/>
</dbReference>
<name>A0A0M4LGD4_BIFLI</name>
<dbReference type="SUPFAM" id="SSF103473">
    <property type="entry name" value="MFS general substrate transporter"/>
    <property type="match status" value="1"/>
</dbReference>
<sequence>MRGQQRAIRVLFVAQGLSLAAMSVDLTVTALVGSELAPFAWMATIPIALIALGTVFANTFVNRLIARIGHKHVFEAGAVIAICGGISSFCAVWFHNFPLLCVGTFAVGIYQAASNYYRYAAADLNPGKKDRAVSVVLSAGVIAAIVGPLLATWAEGLFPVHYAGSYLIVSVLGILALATVAMFPADQQIGNTRQPVGSAQKVGLLELLRRPRFLLGIALGFTVCCAMTMIMAGAPLVMEHVLHESDGTRMQAMQLHMLGMYLPMALIPLLNSKKRSHTVFVSLALGLGLASCVLGLGQNAPLVAMALLGIAVAWALGYNEGTVLLVSSYSADEVASARGKGEFFLVCGQVIGSLLAGSVIEFLGWRTMLAILTLLFVLTSGIAINSRKAIA</sequence>
<dbReference type="Gene3D" id="1.20.1250.20">
    <property type="entry name" value="MFS general substrate transporter like domains"/>
    <property type="match status" value="1"/>
</dbReference>
<gene>
    <name evidence="1" type="ORF">RY67_780</name>
</gene>
<dbReference type="InterPro" id="IPR011701">
    <property type="entry name" value="MFS"/>
</dbReference>
<evidence type="ECO:0000313" key="1">
    <source>
        <dbReference type="EMBL" id="ALE08833.1"/>
    </source>
</evidence>
<protein>
    <submittedName>
        <fullName evidence="1">Major facilitator superfamily MFS 1</fullName>
    </submittedName>
</protein>
<dbReference type="InterPro" id="IPR036259">
    <property type="entry name" value="MFS_trans_sf"/>
</dbReference>
<evidence type="ECO:0000313" key="2">
    <source>
        <dbReference type="Proteomes" id="UP000067206"/>
    </source>
</evidence>
<dbReference type="PATRIC" id="fig|1682.24.peg.752"/>
<dbReference type="PANTHER" id="PTHR23534">
    <property type="entry name" value="MFS PERMEASE"/>
    <property type="match status" value="1"/>
</dbReference>